<dbReference type="InterPro" id="IPR045529">
    <property type="entry name" value="DUF6469"/>
</dbReference>
<evidence type="ECO:0000313" key="3">
    <source>
        <dbReference type="EMBL" id="PWA55757.1"/>
    </source>
</evidence>
<dbReference type="STRING" id="35608.A0A2U1M3D0"/>
<name>A0A2U1M3D0_ARTAN</name>
<evidence type="ECO:0000259" key="2">
    <source>
        <dbReference type="Pfam" id="PF20073"/>
    </source>
</evidence>
<reference evidence="3 4" key="1">
    <citation type="journal article" date="2018" name="Mol. Plant">
        <title>The genome of Artemisia annua provides insight into the evolution of Asteraceae family and artemisinin biosynthesis.</title>
        <authorList>
            <person name="Shen Q."/>
            <person name="Zhang L."/>
            <person name="Liao Z."/>
            <person name="Wang S."/>
            <person name="Yan T."/>
            <person name="Shi P."/>
            <person name="Liu M."/>
            <person name="Fu X."/>
            <person name="Pan Q."/>
            <person name="Wang Y."/>
            <person name="Lv Z."/>
            <person name="Lu X."/>
            <person name="Zhang F."/>
            <person name="Jiang W."/>
            <person name="Ma Y."/>
            <person name="Chen M."/>
            <person name="Hao X."/>
            <person name="Li L."/>
            <person name="Tang Y."/>
            <person name="Lv G."/>
            <person name="Zhou Y."/>
            <person name="Sun X."/>
            <person name="Brodelius P.E."/>
            <person name="Rose J.K.C."/>
            <person name="Tang K."/>
        </authorList>
    </citation>
    <scope>NUCLEOTIDE SEQUENCE [LARGE SCALE GENOMIC DNA]</scope>
    <source>
        <strain evidence="4">cv. Huhao1</strain>
        <tissue evidence="3">Leaf</tissue>
    </source>
</reference>
<dbReference type="GO" id="GO:0009909">
    <property type="term" value="P:regulation of flower development"/>
    <property type="evidence" value="ECO:0007669"/>
    <property type="project" value="InterPro"/>
</dbReference>
<gene>
    <name evidence="3" type="ORF">CTI12_AA426780</name>
</gene>
<dbReference type="OrthoDB" id="3156807at2759"/>
<dbReference type="Pfam" id="PF20073">
    <property type="entry name" value="DUF6469"/>
    <property type="match status" value="1"/>
</dbReference>
<protein>
    <recommendedName>
        <fullName evidence="2">DUF6469 domain-containing protein</fullName>
    </recommendedName>
</protein>
<dbReference type="Proteomes" id="UP000245207">
    <property type="component" value="Unassembled WGS sequence"/>
</dbReference>
<dbReference type="AlphaFoldDB" id="A0A2U1M3D0"/>
<dbReference type="EMBL" id="PKPP01006673">
    <property type="protein sequence ID" value="PWA55757.1"/>
    <property type="molecule type" value="Genomic_DNA"/>
</dbReference>
<proteinExistence type="predicted"/>
<evidence type="ECO:0000313" key="4">
    <source>
        <dbReference type="Proteomes" id="UP000245207"/>
    </source>
</evidence>
<accession>A0A2U1M3D0</accession>
<dbReference type="PANTHER" id="PTHR37205">
    <property type="entry name" value="F23A5.30 PROTEIN"/>
    <property type="match status" value="1"/>
</dbReference>
<keyword evidence="1" id="KW-0175">Coiled coil</keyword>
<comment type="caution">
    <text evidence="3">The sequence shown here is derived from an EMBL/GenBank/DDBJ whole genome shotgun (WGS) entry which is preliminary data.</text>
</comment>
<evidence type="ECO:0000256" key="1">
    <source>
        <dbReference type="SAM" id="Coils"/>
    </source>
</evidence>
<dbReference type="PANTHER" id="PTHR37205:SF1">
    <property type="entry name" value="F23A5.30 PROTEIN"/>
    <property type="match status" value="1"/>
</dbReference>
<feature type="coiled-coil region" evidence="1">
    <location>
        <begin position="38"/>
        <end position="65"/>
    </location>
</feature>
<dbReference type="InterPro" id="IPR038864">
    <property type="entry name" value="HDR1"/>
</dbReference>
<sequence>MLSKLKAEITKVKGVNSANTEKVSHEKLVNVDVVESMRKIAVQEMNRKDREIDGLNEQLEEDSRVLGHLQVQLLDERSKRADVERPNAMLQNQSISMISYSLMLDNSLQVAWFKHEMIRGYKVLMQQVPNQHPEAATLHHKCYYLNRPTLLTQLCCKSDIFSLMRKETRAGLASSMEVMDRAPFAEVVDFCEGKRGDHILYDFTVGTWKNRFSERGKEPYLTLPGDLLILVDGKPESVSDLQHMGRTWNLLLVKSVG</sequence>
<keyword evidence="4" id="KW-1185">Reference proteome</keyword>
<feature type="domain" description="DUF6469" evidence="2">
    <location>
        <begin position="183"/>
        <end position="256"/>
    </location>
</feature>
<organism evidence="3 4">
    <name type="scientific">Artemisia annua</name>
    <name type="common">Sweet wormwood</name>
    <dbReference type="NCBI Taxonomy" id="35608"/>
    <lineage>
        <taxon>Eukaryota</taxon>
        <taxon>Viridiplantae</taxon>
        <taxon>Streptophyta</taxon>
        <taxon>Embryophyta</taxon>
        <taxon>Tracheophyta</taxon>
        <taxon>Spermatophyta</taxon>
        <taxon>Magnoliopsida</taxon>
        <taxon>eudicotyledons</taxon>
        <taxon>Gunneridae</taxon>
        <taxon>Pentapetalae</taxon>
        <taxon>asterids</taxon>
        <taxon>campanulids</taxon>
        <taxon>Asterales</taxon>
        <taxon>Asteraceae</taxon>
        <taxon>Asteroideae</taxon>
        <taxon>Anthemideae</taxon>
        <taxon>Artemisiinae</taxon>
        <taxon>Artemisia</taxon>
    </lineage>
</organism>